<organism evidence="3 4">
    <name type="scientific">Caenorhabditis japonica</name>
    <dbReference type="NCBI Taxonomy" id="281687"/>
    <lineage>
        <taxon>Eukaryota</taxon>
        <taxon>Metazoa</taxon>
        <taxon>Ecdysozoa</taxon>
        <taxon>Nematoda</taxon>
        <taxon>Chromadorea</taxon>
        <taxon>Rhabditida</taxon>
        <taxon>Rhabditina</taxon>
        <taxon>Rhabditomorpha</taxon>
        <taxon>Rhabditoidea</taxon>
        <taxon>Rhabditidae</taxon>
        <taxon>Peloderinae</taxon>
        <taxon>Caenorhabditis</taxon>
    </lineage>
</organism>
<evidence type="ECO:0000313" key="4">
    <source>
        <dbReference type="Proteomes" id="UP000005237"/>
    </source>
</evidence>
<reference evidence="3" key="2">
    <citation type="submission" date="2022-06" db="UniProtKB">
        <authorList>
            <consortium name="EnsemblMetazoa"/>
        </authorList>
    </citation>
    <scope>IDENTIFICATION</scope>
    <source>
        <strain evidence="3">DF5081</strain>
    </source>
</reference>
<proteinExistence type="predicted"/>
<evidence type="ECO:0000256" key="1">
    <source>
        <dbReference type="SAM" id="MobiDB-lite"/>
    </source>
</evidence>
<evidence type="ECO:0000256" key="2">
    <source>
        <dbReference type="SAM" id="Phobius"/>
    </source>
</evidence>
<reference evidence="4" key="1">
    <citation type="submission" date="2010-08" db="EMBL/GenBank/DDBJ databases">
        <authorList>
            <consortium name="Caenorhabditis japonica Sequencing Consortium"/>
            <person name="Wilson R.K."/>
        </authorList>
    </citation>
    <scope>NUCLEOTIDE SEQUENCE [LARGE SCALE GENOMIC DNA]</scope>
    <source>
        <strain evidence="4">DF5081</strain>
    </source>
</reference>
<accession>A0A8R1IUS8</accession>
<feature type="transmembrane region" description="Helical" evidence="2">
    <location>
        <begin position="14"/>
        <end position="36"/>
    </location>
</feature>
<dbReference type="EnsemblMetazoa" id="CJA37429b.1">
    <property type="protein sequence ID" value="CJA37429b.1"/>
    <property type="gene ID" value="WBGene00213276"/>
</dbReference>
<feature type="compositionally biased region" description="Acidic residues" evidence="1">
    <location>
        <begin position="67"/>
        <end position="81"/>
    </location>
</feature>
<keyword evidence="2" id="KW-0472">Membrane</keyword>
<dbReference type="Proteomes" id="UP000005237">
    <property type="component" value="Unassembled WGS sequence"/>
</dbReference>
<sequence length="262" mass="29131">MYLSLNWPGDMRSLFATCFLSTIFLLATIPSVLLILPISTIFGAIRAISLVFSPGSQLPRPEKAIEDDSGMEASSEEESDSENLNVKNNSSGRRRSAFFEKYNFSVKNVSENANLVTYTENIAESITCFARDTGKTLVLVTFRDVATLTGHPSTLENTARIQYKKRKLKVVDLASSPNLAETLSEILKNGTEGSMAATWIYILCSKMSVEEMADHREYHNEIKRIAEEFSESSEVFARNLATSKSQLLAIHHDGLVWFNAGI</sequence>
<dbReference type="AlphaFoldDB" id="A0A8R1IUS8"/>
<feature type="region of interest" description="Disordered" evidence="1">
    <location>
        <begin position="57"/>
        <end position="89"/>
    </location>
</feature>
<name>A0A8R1IUS8_CAEJA</name>
<keyword evidence="4" id="KW-1185">Reference proteome</keyword>
<evidence type="ECO:0000313" key="3">
    <source>
        <dbReference type="EnsemblMetazoa" id="CJA37429b.1"/>
    </source>
</evidence>
<keyword evidence="2" id="KW-0812">Transmembrane</keyword>
<protein>
    <submittedName>
        <fullName evidence="3">Uncharacterized protein</fullName>
    </submittedName>
</protein>
<keyword evidence="2" id="KW-1133">Transmembrane helix</keyword>